<evidence type="ECO:0000256" key="1">
    <source>
        <dbReference type="SAM" id="MobiDB-lite"/>
    </source>
</evidence>
<dbReference type="AlphaFoldDB" id="L7MEK4"/>
<evidence type="ECO:0000313" key="2">
    <source>
        <dbReference type="EMBL" id="JAA61688.1"/>
    </source>
</evidence>
<accession>L7MEK4</accession>
<protein>
    <submittedName>
        <fullName evidence="2">Uncharacterized protein</fullName>
    </submittedName>
</protein>
<dbReference type="EMBL" id="GACK01003346">
    <property type="protein sequence ID" value="JAA61688.1"/>
    <property type="molecule type" value="mRNA"/>
</dbReference>
<feature type="non-terminal residue" evidence="2">
    <location>
        <position position="1"/>
    </location>
</feature>
<reference evidence="2" key="2">
    <citation type="journal article" date="2015" name="J. Proteomics">
        <title>Sexual differences in the sialomes of the zebra tick, Rhipicephalus pulchellus.</title>
        <authorList>
            <person name="Tan A.W."/>
            <person name="Francischetti I.M."/>
            <person name="Slovak M."/>
            <person name="Kini R.M."/>
            <person name="Ribeiro J.M."/>
        </authorList>
    </citation>
    <scope>NUCLEOTIDE SEQUENCE</scope>
    <source>
        <tissue evidence="2">Salivary gland</tissue>
    </source>
</reference>
<feature type="compositionally biased region" description="Low complexity" evidence="1">
    <location>
        <begin position="58"/>
        <end position="71"/>
    </location>
</feature>
<feature type="compositionally biased region" description="Basic residues" evidence="1">
    <location>
        <begin position="1"/>
        <end position="13"/>
    </location>
</feature>
<reference evidence="2" key="1">
    <citation type="submission" date="2012-11" db="EMBL/GenBank/DDBJ databases">
        <authorList>
            <person name="Lucero-Rivera Y.E."/>
            <person name="Tovar-Ramirez D."/>
        </authorList>
    </citation>
    <scope>NUCLEOTIDE SEQUENCE</scope>
    <source>
        <tissue evidence="2">Salivary gland</tissue>
    </source>
</reference>
<name>L7MEK4_RHIPC</name>
<organism evidence="2">
    <name type="scientific">Rhipicephalus pulchellus</name>
    <name type="common">Yellow backed tick</name>
    <name type="synonym">Dermacentor pulchellus</name>
    <dbReference type="NCBI Taxonomy" id="72859"/>
    <lineage>
        <taxon>Eukaryota</taxon>
        <taxon>Metazoa</taxon>
        <taxon>Ecdysozoa</taxon>
        <taxon>Arthropoda</taxon>
        <taxon>Chelicerata</taxon>
        <taxon>Arachnida</taxon>
        <taxon>Acari</taxon>
        <taxon>Parasitiformes</taxon>
        <taxon>Ixodida</taxon>
        <taxon>Ixodoidea</taxon>
        <taxon>Ixodidae</taxon>
        <taxon>Rhipicephalinae</taxon>
        <taxon>Rhipicephalus</taxon>
        <taxon>Rhipicephalus</taxon>
    </lineage>
</organism>
<feature type="region of interest" description="Disordered" evidence="1">
    <location>
        <begin position="198"/>
        <end position="264"/>
    </location>
</feature>
<feature type="region of interest" description="Disordered" evidence="1">
    <location>
        <begin position="155"/>
        <end position="184"/>
    </location>
</feature>
<feature type="compositionally biased region" description="Polar residues" evidence="1">
    <location>
        <begin position="211"/>
        <end position="224"/>
    </location>
</feature>
<proteinExistence type="evidence at transcript level"/>
<feature type="region of interest" description="Disordered" evidence="1">
    <location>
        <begin position="1"/>
        <end position="83"/>
    </location>
</feature>
<sequence>AACARCRPRRRQRTQCGDLGRPVASASSGQRAAVRRGDAADSSDGGSPAMTPEPASMAQDQQEPAAPPRAASRTSGNLKRVSFGSLKGSMVETLVYQDQGPAHELAPLLNVRGEEEEAWRVRVTLYEAQRPHLVSTPESPVGPDQLPLLAHSAASMASQPDGYVRQQSTDSGLDNPFRPDGELSREADTIVSLIKEGKPITPVKGEPDGFFTSQLDGSVTHSSPQQNQQLLQQANGESKISPAKAPAPVAADRPGTNGSAAPPGVKKGVVEVRVQHGIVVPPSDSSTVEQVMIKKKPKCKCCVIQ</sequence>